<gene>
    <name evidence="7" type="primary">ppiB</name>
    <name evidence="7" type="ORF">DEAC_c30850</name>
</gene>
<keyword evidence="8" id="KW-1185">Reference proteome</keyword>
<comment type="function">
    <text evidence="1 4">PPIases accelerate the folding of proteins. It catalyzes the cis-trans isomerization of proline imidic peptide bonds in oligopeptides.</text>
</comment>
<dbReference type="CDD" id="cd00317">
    <property type="entry name" value="cyclophilin"/>
    <property type="match status" value="1"/>
</dbReference>
<dbReference type="InterPro" id="IPR044666">
    <property type="entry name" value="Cyclophilin_A-like"/>
</dbReference>
<comment type="caution">
    <text evidence="7">The sequence shown here is derived from an EMBL/GenBank/DDBJ whole genome shotgun (WGS) entry which is preliminary data.</text>
</comment>
<dbReference type="AlphaFoldDB" id="A0A0J1FQ78"/>
<evidence type="ECO:0000256" key="3">
    <source>
        <dbReference type="ARBA" id="ARBA00023235"/>
    </source>
</evidence>
<dbReference type="PROSITE" id="PS51257">
    <property type="entry name" value="PROKAR_LIPOPROTEIN"/>
    <property type="match status" value="1"/>
</dbReference>
<dbReference type="EMBL" id="LDZY01000010">
    <property type="protein sequence ID" value="KLU65118.1"/>
    <property type="molecule type" value="Genomic_DNA"/>
</dbReference>
<dbReference type="RefSeq" id="WP_083996187.1">
    <property type="nucleotide sequence ID" value="NZ_LDZY01000010.1"/>
</dbReference>
<evidence type="ECO:0000313" key="8">
    <source>
        <dbReference type="Proteomes" id="UP000036356"/>
    </source>
</evidence>
<proteinExistence type="inferred from homology"/>
<feature type="domain" description="PPIase cyclophilin-type" evidence="6">
    <location>
        <begin position="63"/>
        <end position="216"/>
    </location>
</feature>
<dbReference type="Gene3D" id="2.40.100.10">
    <property type="entry name" value="Cyclophilin-like"/>
    <property type="match status" value="1"/>
</dbReference>
<dbReference type="InterPro" id="IPR002130">
    <property type="entry name" value="Cyclophilin-type_PPIase_dom"/>
</dbReference>
<comment type="catalytic activity">
    <reaction evidence="4">
        <text>[protein]-peptidylproline (omega=180) = [protein]-peptidylproline (omega=0)</text>
        <dbReference type="Rhea" id="RHEA:16237"/>
        <dbReference type="Rhea" id="RHEA-COMP:10747"/>
        <dbReference type="Rhea" id="RHEA-COMP:10748"/>
        <dbReference type="ChEBI" id="CHEBI:83833"/>
        <dbReference type="ChEBI" id="CHEBI:83834"/>
        <dbReference type="EC" id="5.2.1.8"/>
    </reaction>
</comment>
<protein>
    <recommendedName>
        <fullName evidence="4">Peptidyl-prolyl cis-trans isomerase</fullName>
        <shortName evidence="4">PPIase</shortName>
        <ecNumber evidence="4">5.2.1.8</ecNumber>
    </recommendedName>
</protein>
<keyword evidence="2 4" id="KW-0697">Rotamase</keyword>
<dbReference type="EC" id="5.2.1.8" evidence="4"/>
<evidence type="ECO:0000256" key="5">
    <source>
        <dbReference type="SAM" id="MobiDB-lite"/>
    </source>
</evidence>
<feature type="compositionally biased region" description="Low complexity" evidence="5">
    <location>
        <begin position="51"/>
        <end position="61"/>
    </location>
</feature>
<dbReference type="PRINTS" id="PR00153">
    <property type="entry name" value="CSAPPISMRASE"/>
</dbReference>
<keyword evidence="3 4" id="KW-0413">Isomerase</keyword>
<dbReference type="GO" id="GO:0006457">
    <property type="term" value="P:protein folding"/>
    <property type="evidence" value="ECO:0007669"/>
    <property type="project" value="InterPro"/>
</dbReference>
<evidence type="ECO:0000256" key="1">
    <source>
        <dbReference type="ARBA" id="ARBA00002388"/>
    </source>
</evidence>
<evidence type="ECO:0000259" key="6">
    <source>
        <dbReference type="PROSITE" id="PS50072"/>
    </source>
</evidence>
<dbReference type="SUPFAM" id="SSF50891">
    <property type="entry name" value="Cyclophilin-like"/>
    <property type="match status" value="1"/>
</dbReference>
<dbReference type="InterPro" id="IPR029000">
    <property type="entry name" value="Cyclophilin-like_dom_sf"/>
</dbReference>
<dbReference type="PROSITE" id="PS00170">
    <property type="entry name" value="CSA_PPIASE_1"/>
    <property type="match status" value="1"/>
</dbReference>
<evidence type="ECO:0000256" key="2">
    <source>
        <dbReference type="ARBA" id="ARBA00023110"/>
    </source>
</evidence>
<feature type="region of interest" description="Disordered" evidence="5">
    <location>
        <begin position="31"/>
        <end position="61"/>
    </location>
</feature>
<dbReference type="InterPro" id="IPR020892">
    <property type="entry name" value="Cyclophilin-type_PPIase_CS"/>
</dbReference>
<dbReference type="GO" id="GO:0003755">
    <property type="term" value="F:peptidyl-prolyl cis-trans isomerase activity"/>
    <property type="evidence" value="ECO:0007669"/>
    <property type="project" value="UniProtKB-UniRule"/>
</dbReference>
<feature type="compositionally biased region" description="Polar residues" evidence="5">
    <location>
        <begin position="31"/>
        <end position="50"/>
    </location>
</feature>
<dbReference type="STRING" id="476652.DEAC_c30850"/>
<evidence type="ECO:0000256" key="4">
    <source>
        <dbReference type="RuleBase" id="RU363019"/>
    </source>
</evidence>
<dbReference type="Pfam" id="PF00160">
    <property type="entry name" value="Pro_isomerase"/>
    <property type="match status" value="1"/>
</dbReference>
<name>A0A0J1FQ78_9FIRM</name>
<dbReference type="PANTHER" id="PTHR45625">
    <property type="entry name" value="PEPTIDYL-PROLYL CIS-TRANS ISOMERASE-RELATED"/>
    <property type="match status" value="1"/>
</dbReference>
<dbReference type="PATRIC" id="fig|476652.3.peg.3244"/>
<comment type="similarity">
    <text evidence="4">Belongs to the cyclophilin-type PPIase family.</text>
</comment>
<organism evidence="7 8">
    <name type="scientific">Desulfosporosinus acididurans</name>
    <dbReference type="NCBI Taxonomy" id="476652"/>
    <lineage>
        <taxon>Bacteria</taxon>
        <taxon>Bacillati</taxon>
        <taxon>Bacillota</taxon>
        <taxon>Clostridia</taxon>
        <taxon>Eubacteriales</taxon>
        <taxon>Desulfitobacteriaceae</taxon>
        <taxon>Desulfosporosinus</taxon>
    </lineage>
</organism>
<evidence type="ECO:0000313" key="7">
    <source>
        <dbReference type="EMBL" id="KLU65118.1"/>
    </source>
</evidence>
<dbReference type="PANTHER" id="PTHR45625:SF4">
    <property type="entry name" value="PEPTIDYLPROLYL ISOMERASE DOMAIN AND WD REPEAT-CONTAINING PROTEIN 1"/>
    <property type="match status" value="1"/>
</dbReference>
<dbReference type="Proteomes" id="UP000036356">
    <property type="component" value="Unassembled WGS sequence"/>
</dbReference>
<sequence length="231" mass="24571">MKKVQKLSMLLCLLTVIFVILGCGIQTNNSASQGSTKNNQTAPNSTSSTAPVPTTNNKNNPVVTITMADGGVIKAELYPDIAPNTVKNFISLAKKGFYNGLTFHRVIPGFMIQGGDPSGNGTGGPGYTIKGEFTNNGFKNDLKHTRGVLSMARTQDPNSAGSQFFIMVTAAPSLDGDYAAFGKVTSGMDEVDKIVNTPRDQADKPLQNQVMKSVTVDTFGVNYGDPEVIKK</sequence>
<accession>A0A0J1FQ78</accession>
<dbReference type="PROSITE" id="PS50072">
    <property type="entry name" value="CSA_PPIASE_2"/>
    <property type="match status" value="1"/>
</dbReference>
<reference evidence="7 8" key="1">
    <citation type="submission" date="2015-06" db="EMBL/GenBank/DDBJ databases">
        <title>Draft genome of the moderately acidophilic sulfate reducer Candidatus Desulfosporosinus acididurans strain M1.</title>
        <authorList>
            <person name="Poehlein A."/>
            <person name="Petzsch P."/>
            <person name="Johnson B.D."/>
            <person name="Schloemann M."/>
            <person name="Daniel R."/>
            <person name="Muehling M."/>
        </authorList>
    </citation>
    <scope>NUCLEOTIDE SEQUENCE [LARGE SCALE GENOMIC DNA]</scope>
    <source>
        <strain evidence="7 8">M1</strain>
    </source>
</reference>